<dbReference type="InterPro" id="IPR000792">
    <property type="entry name" value="Tscrpt_reg_LuxR_C"/>
</dbReference>
<evidence type="ECO:0000259" key="2">
    <source>
        <dbReference type="PROSITE" id="PS50043"/>
    </source>
</evidence>
<evidence type="ECO:0000313" key="3">
    <source>
        <dbReference type="EMBL" id="ATY34015.1"/>
    </source>
</evidence>
<dbReference type="InterPro" id="IPR041664">
    <property type="entry name" value="AAA_16"/>
</dbReference>
<dbReference type="SUPFAM" id="SSF52540">
    <property type="entry name" value="P-loop containing nucleoside triphosphate hydrolases"/>
    <property type="match status" value="1"/>
</dbReference>
<dbReference type="Gene3D" id="1.10.10.10">
    <property type="entry name" value="Winged helix-like DNA-binding domain superfamily/Winged helix DNA-binding domain"/>
    <property type="match status" value="1"/>
</dbReference>
<sequence length="909" mass="100382">MPESDEEPWRQDGKVDELIPTKIAPPAWMGNQVRRDALLARLDGALARRLTLIHAPAGYGKTSLLSQWRARVDGDATLVAWLTLERDDADPGRLAQYIALAVDGMDAEGERKLADLPPRAALSAIINRLAREPRRVVLILDDLHLAEGAPVGEFLKALIQLAPPNCHFIVASRDYPWLGQSLLAAEEQLLELHAEDLKFSAEEAGALLARGDGATLAGEDVARIVERTEGWAIALQLTALSLKRGADPRQLVAHFSGASSELARYLSEQVLMTLPEETQQVVLRTALLDHLTGDTINLLCDRQDGWLLLERLEQQGVVLTPVSPDRQAYRYHQLFAEYLRERLARGDAALFRTLQRRAALWFAERGEVVEAVDHAVQASDDALLATVLEDAGGWRLIPQGFQGMVERGLAELPAATIAARPRLLLASIYLEVKRGQMEVARAEFDRFVATADPDLSADLWTEIRVVGDVLVEYENLPMTFETLLEREALLRTLPADDHLVLANFYETLGAKYYEGGWLERALEPTLAAREHYQALGSLYSDLFTRFHEARIKRAQGRMQDAAVILADARDEIERGFGPRSDLAANCAAFEAELLYEQDRAPEALALLEWALPHMELFDGWVDVYAAAYFTAARAAAGDGALAAAQALLDRARRTAERRRFHQLTLLTDLCELELLLHHAPDIAPARALAERIGLDALAEPMRSESPRYRAVAVAAAMCRAQLHLLDGDHVTALADLAHMHRWASQHGAGRLLIDVNLLRAHGLRQAGDAARAQACFDEAVGVAMFQGVVRPFVDARRFSRELVEAALGGAPRIDRFRAQFLRNLSRAVAIRAAAPADDDALNPAETAILAHLSYGYSNKEIARLIGMSPDTVKYRLKSVFRKIGVNKRRDAVRVSRERGFLPGADPPAA</sequence>
<dbReference type="InterPro" id="IPR011990">
    <property type="entry name" value="TPR-like_helical_dom_sf"/>
</dbReference>
<dbReference type="InterPro" id="IPR041617">
    <property type="entry name" value="TPR_MalT"/>
</dbReference>
<dbReference type="Pfam" id="PF17874">
    <property type="entry name" value="TPR_MalT"/>
    <property type="match status" value="1"/>
</dbReference>
<dbReference type="SUPFAM" id="SSF46894">
    <property type="entry name" value="C-terminal effector domain of the bipartite response regulators"/>
    <property type="match status" value="1"/>
</dbReference>
<dbReference type="CDD" id="cd06170">
    <property type="entry name" value="LuxR_C_like"/>
    <property type="match status" value="1"/>
</dbReference>
<reference evidence="3 4" key="1">
    <citation type="submission" date="2017-11" db="EMBL/GenBank/DDBJ databases">
        <title>Complete genome sequence of Sphingomonas sp. Strain Cra20, a psychrotolerant potential plant growth promoting rhizobacteria.</title>
        <authorList>
            <person name="Luo Y."/>
        </authorList>
    </citation>
    <scope>NUCLEOTIDE SEQUENCE [LARGE SCALE GENOMIC DNA]</scope>
    <source>
        <strain evidence="3 4">Cra20</strain>
    </source>
</reference>
<dbReference type="PANTHER" id="PTHR43214">
    <property type="entry name" value="TWO-COMPONENT RESPONSE REGULATOR"/>
    <property type="match status" value="1"/>
</dbReference>
<accession>A0A2K8MJI8</accession>
<keyword evidence="4" id="KW-1185">Reference proteome</keyword>
<evidence type="ECO:0000313" key="4">
    <source>
        <dbReference type="Proteomes" id="UP000229081"/>
    </source>
</evidence>
<name>A0A2K8MJI8_9SPHN</name>
<dbReference type="PROSITE" id="PS50043">
    <property type="entry name" value="HTH_LUXR_2"/>
    <property type="match status" value="1"/>
</dbReference>
<dbReference type="Gene3D" id="1.25.40.10">
    <property type="entry name" value="Tetratricopeptide repeat domain"/>
    <property type="match status" value="1"/>
</dbReference>
<dbReference type="PRINTS" id="PR00038">
    <property type="entry name" value="HTHLUXR"/>
</dbReference>
<dbReference type="InterPro" id="IPR039420">
    <property type="entry name" value="WalR-like"/>
</dbReference>
<dbReference type="InterPro" id="IPR027417">
    <property type="entry name" value="P-loop_NTPase"/>
</dbReference>
<dbReference type="Gene3D" id="3.40.50.300">
    <property type="entry name" value="P-loop containing nucleotide triphosphate hydrolases"/>
    <property type="match status" value="1"/>
</dbReference>
<protein>
    <recommendedName>
        <fullName evidence="2">HTH luxR-type domain-containing protein</fullName>
    </recommendedName>
</protein>
<dbReference type="InterPro" id="IPR036388">
    <property type="entry name" value="WH-like_DNA-bd_sf"/>
</dbReference>
<organism evidence="3 4">
    <name type="scientific">Sphingomonas psychrotolerans</name>
    <dbReference type="NCBI Taxonomy" id="1327635"/>
    <lineage>
        <taxon>Bacteria</taxon>
        <taxon>Pseudomonadati</taxon>
        <taxon>Pseudomonadota</taxon>
        <taxon>Alphaproteobacteria</taxon>
        <taxon>Sphingomonadales</taxon>
        <taxon>Sphingomonadaceae</taxon>
        <taxon>Sphingomonas</taxon>
    </lineage>
</organism>
<keyword evidence="1" id="KW-0238">DNA-binding</keyword>
<dbReference type="Pfam" id="PF13191">
    <property type="entry name" value="AAA_16"/>
    <property type="match status" value="1"/>
</dbReference>
<proteinExistence type="predicted"/>
<feature type="domain" description="HTH luxR-type" evidence="2">
    <location>
        <begin position="834"/>
        <end position="899"/>
    </location>
</feature>
<dbReference type="SMART" id="SM00421">
    <property type="entry name" value="HTH_LUXR"/>
    <property type="match status" value="1"/>
</dbReference>
<dbReference type="Pfam" id="PF00196">
    <property type="entry name" value="GerE"/>
    <property type="match status" value="1"/>
</dbReference>
<dbReference type="EMBL" id="CP024923">
    <property type="protein sequence ID" value="ATY34015.1"/>
    <property type="molecule type" value="Genomic_DNA"/>
</dbReference>
<dbReference type="Pfam" id="PF25873">
    <property type="entry name" value="WHD_MalT"/>
    <property type="match status" value="1"/>
</dbReference>
<dbReference type="AlphaFoldDB" id="A0A2K8MJI8"/>
<dbReference type="InterPro" id="IPR016032">
    <property type="entry name" value="Sig_transdc_resp-reg_C-effctor"/>
</dbReference>
<dbReference type="PROSITE" id="PS00622">
    <property type="entry name" value="HTH_LUXR_1"/>
    <property type="match status" value="1"/>
</dbReference>
<dbReference type="Proteomes" id="UP000229081">
    <property type="component" value="Chromosome"/>
</dbReference>
<dbReference type="KEGG" id="sphc:CVN68_20380"/>
<gene>
    <name evidence="3" type="ORF">CVN68_20380</name>
</gene>
<dbReference type="InterPro" id="IPR059106">
    <property type="entry name" value="WHD_MalT"/>
</dbReference>
<evidence type="ECO:0000256" key="1">
    <source>
        <dbReference type="ARBA" id="ARBA00023125"/>
    </source>
</evidence>
<dbReference type="GO" id="GO:0006355">
    <property type="term" value="P:regulation of DNA-templated transcription"/>
    <property type="evidence" value="ECO:0007669"/>
    <property type="project" value="InterPro"/>
</dbReference>
<dbReference type="GO" id="GO:0003677">
    <property type="term" value="F:DNA binding"/>
    <property type="evidence" value="ECO:0007669"/>
    <property type="project" value="UniProtKB-KW"/>
</dbReference>